<evidence type="ECO:0000313" key="2">
    <source>
        <dbReference type="Proteomes" id="UP000255234"/>
    </source>
</evidence>
<evidence type="ECO:0000313" key="1">
    <source>
        <dbReference type="EMBL" id="STY71870.1"/>
    </source>
</evidence>
<dbReference type="Gene3D" id="2.160.20.110">
    <property type="match status" value="7"/>
</dbReference>
<sequence>MYNHLDVTGGYNVGGIVGNLENGSTVQNVSNDGNINATDYITGYYNYHTNNQSIVNTANMNNSKLASKDVNVANVGGIVGKSDSSTDKNTIDNVLNNGDVSAKLDTTTNMPYYTAGNVGGVVGSAVNTDISNATNKENDVRGAHNVGGIAGYLESGTITKAINNGGDIMATGARNKNAFVKEFVRYHSGTGGDESFIVGNIGGIVGYMYGDSAYINTSANRGTVHTEDIVDESNILDTSEAANVGGIVGKIDREGTKTISEIKNDNSSAAINSSYNTGNVRGYTGVGGVAGMMYNGEIVGSYNIGEIRSTRKNVGQIEPLNMGGIVGDSTEETSAKISLYDVYNKGQIGDEEFVYKGRHVGGIAGRLSGDVEKSYNDGDIYNGATITGGIAGWWVKGDITNSFNTGNITNYSIVGSANGSNVGGIAGGMGIYQTDLSSKLENVYNLGTIRSIKGASNTTNTVGGMIGTIGGSNSVGRLTIKNVYTLGNLYSVDGNIETVETNMIGSYYTGSHNVKIENAYYINTTGKGILVSDKVGTTPKAPTKLISESESISGDLGVYKSNDGNGFNTSDWRIYNGTTPILNAFMPESSDYLNANSSLWGDLNIGSVQYGTAYDPLLTIINAQDSSKNVNLNWQKLGIYGDGGLAVYKSGLTLDNFKNSDKGVGLFGGIIYSDGALNINSSGDNIGLGSFSKLYGASVNIDAGTTGTVDSYGSIISTGNNNIKGDITITGANVNTYGEIKTAVKGQTTTIDGIKGSISDAYDDGIKDSIKNQNAEIPNIAEGYAHTVTAGANSTGDVSISATNGDVNIYYGNMEKGIIDTQGNVNLTGNNVYVDSDMIIGGDLTADTGKNSAGEIVLDISNIGKVSLKQYTNNLYKELKNNNGNLTKDKINEIITNLESVNKIEQTQLNKFIDYLYTTYVDNSSNELKNNATESAISDAIIKGRMHNFLKSFSDNKSINFKGTDNAKITVDLWDYNNNTFDLDKYDLDRNNTLSSKLDKLNVTGNNGTGKDFVYIWVADGEQLKGIQKYATDNPSSNILSYNFALKNDINATDVIDYKSIGSNGTVFTGKFDGRENRIIGLNVDNTNSSASHTSTDNVGVFGVNAGTIKNLKVYSSTFKGYDNVGAIAGTNNGTIDNVTTLGNTVEALGSKYSNNTLDSTKYVGAAGGVVGTNNGTVNNATSRDSVIAGKDANYGGALTTAGGIAGINTGLVSNSQSHSAVIASGSKDNTYSYSLGGIVGVNTASGKGLDNVNAYGVTGSSILVDNTGGIAGLNSGTLNDAYNESIVKGSSNVGGIAGTNSGKISLIVNGASVTAKGDYTGGLVGSTTGKISNGRNNGVITGVNYVGGLVGSNGSGVQLTNLTNDSSANIIGEQYVGGIAGINSGTIKSDEDNDNLINRGSITGNKYVGGIAGENNGTITNVNNDIVLNATGSNAQYFGGVTGINKGTITNATNSGNINASGATYVGGITGQNNGTLSGAGNKGEVTGKDYVGGVAGLNTKDIIGKDNNNIINIIGIKNEGTVIAEAGGAGGIFGKNEADIQYAELSNSGTVTGTAGTTGTGGIFGENTGDIDHSSLKNEVNGNVSGVNNVGGLIGINSGTIEGGRDEASHYYKYQIYNNGTITATGNGSNIGGLIGKNTSTGSLTAGYNTGNIDAGSSTDVGGIVGTNEGTVDQVFNTIAGNGNGSVKGNVNVGGLIGTNSGTLSNAYSTSAVKGNTDVGNVVGDNTSGTVTNIYATNTKGNLIGTNNGTINTSYSFSSSDKNKTNITYLEKEADQKDKDNYSSSFDKNTWKFYDGNANPLLKVFLTKAEFVPAKDNEGNNVKPYFVYNGKQQGVLISYNKDKNLVEVLDAKNTVIGTIKVADENAAHSLKDYINTIGKDNQLINGVQFVDAGTYEMLFSQQINTDGEKGNPNNLGFDFVTSLDSTKPDDNPPKITNDKAQINITLNNIERIYGNLKINSGNYGFTYGIANGQLTDEMKKELLNKLQLGTVDTTKDDGALVENGTKTNNANKNNENYYWTGTVSLDDSLLGNYEFTNNSNSIKVNNGKSTVKKADLVIDLNDVEHTYGTPNLNGYGINKDKISWVNGDNYNSDNFIVGNVVDEALIGKDKTQNANNEKNPNYEWTANVTTSNDTINNNYNIIVNDGKSTVNKADLVVDLNKVYHTYGDPNLKDYGIDKVEGLTNGDEASKNKLDVEMTKDTALKDNNTHTNNAGENYTWTGNVSGIEGLENNYNITVNEGQSVVNKAALTIDLNKVYHTYGNPNLSDYGVSSVTGLTNGDKANIGVTMTKDNALKDKEHTNDAGDYTWTGSVSGIEGLEKNYSITVNEGQSVVNKADLVIDLGDVEHTYGTPNTDDYEIDKIGWVNGDNYNPDNFIVGNVNDEAIIGKDKTQNANNEKNPNYEWNANVTTSNDTINKNYNIIVNDGKSTVNKADLVVDLNKVYHTYGDPNLKDYGIDKVEGLTNGDKISEDKLAVEMTKDNALKDNNKHTNNAGDYTWTGSVSGIEGLENNYNITVNEGQSVVNKADLTIDLNENVHHEYGKPNLDDYVITGTEGLTNGDEAFEDKLDVTMTHDDALTDNNTHTKPAGGDYTWTGSVDGIEGLEDNYNITINPGKSTVDKGHLTITVDDSNTTIGDNPSYGGTVDGWANGDNPNDFDINFGLDDDTILDQPGKHDGVIGVIIDGTFYPSGTEDDIFNNYDVTISTGDLTVLKPIDINDYKNWSHLYKDAPWDRNRDFKERKAEFNFVDGAIPLDEAVEEA</sequence>
<gene>
    <name evidence="1" type="ORF">NCTC10571_02047</name>
</gene>
<name>A0A378NU24_9FIRM</name>
<dbReference type="EMBL" id="UGPP01000001">
    <property type="protein sequence ID" value="STY71870.1"/>
    <property type="molecule type" value="Genomic_DNA"/>
</dbReference>
<protein>
    <submittedName>
        <fullName evidence="1">Uncharacterized protein</fullName>
    </submittedName>
</protein>
<dbReference type="RefSeq" id="WP_115152035.1">
    <property type="nucleotide sequence ID" value="NZ_UGPP01000001.1"/>
</dbReference>
<proteinExistence type="predicted"/>
<reference evidence="1 2" key="1">
    <citation type="submission" date="2018-06" db="EMBL/GenBank/DDBJ databases">
        <authorList>
            <consortium name="Pathogen Informatics"/>
            <person name="Doyle S."/>
        </authorList>
    </citation>
    <scope>NUCLEOTIDE SEQUENCE [LARGE SCALE GENOMIC DNA]</scope>
    <source>
        <strain evidence="1 2">NCTC10571</strain>
    </source>
</reference>
<organism evidence="1 2">
    <name type="scientific">Megamonas hypermegale</name>
    <dbReference type="NCBI Taxonomy" id="158847"/>
    <lineage>
        <taxon>Bacteria</taxon>
        <taxon>Bacillati</taxon>
        <taxon>Bacillota</taxon>
        <taxon>Negativicutes</taxon>
        <taxon>Selenomonadales</taxon>
        <taxon>Selenomonadaceae</taxon>
        <taxon>Megamonas</taxon>
    </lineage>
</organism>
<dbReference type="Proteomes" id="UP000255234">
    <property type="component" value="Unassembled WGS sequence"/>
</dbReference>
<accession>A0A378NU24</accession>